<evidence type="ECO:0000256" key="5">
    <source>
        <dbReference type="ARBA" id="ARBA00022806"/>
    </source>
</evidence>
<dbReference type="OrthoDB" id="9805696at2"/>
<dbReference type="EMBL" id="FOEG01000001">
    <property type="protein sequence ID" value="SEO48659.1"/>
    <property type="molecule type" value="Genomic_DNA"/>
</dbReference>
<feature type="region of interest" description="Disordered" evidence="12">
    <location>
        <begin position="372"/>
        <end position="414"/>
    </location>
</feature>
<dbReference type="PANTHER" id="PTHR47959">
    <property type="entry name" value="ATP-DEPENDENT RNA HELICASE RHLE-RELATED"/>
    <property type="match status" value="1"/>
</dbReference>
<feature type="compositionally biased region" description="Polar residues" evidence="12">
    <location>
        <begin position="402"/>
        <end position="414"/>
    </location>
</feature>
<keyword evidence="6 11" id="KW-0067">ATP-binding</keyword>
<dbReference type="AlphaFoldDB" id="A0A1H8Q363"/>
<dbReference type="EC" id="3.6.4.13" evidence="1"/>
<evidence type="ECO:0000256" key="6">
    <source>
        <dbReference type="ARBA" id="ARBA00022840"/>
    </source>
</evidence>
<dbReference type="STRING" id="406100.SAMN04488052_101323"/>
<evidence type="ECO:0000256" key="12">
    <source>
        <dbReference type="SAM" id="MobiDB-lite"/>
    </source>
</evidence>
<evidence type="ECO:0000313" key="16">
    <source>
        <dbReference type="EMBL" id="SEO48659.1"/>
    </source>
</evidence>
<evidence type="ECO:0000256" key="7">
    <source>
        <dbReference type="ARBA" id="ARBA00038437"/>
    </source>
</evidence>
<dbReference type="Proteomes" id="UP000199657">
    <property type="component" value="Unassembled WGS sequence"/>
</dbReference>
<name>A0A1H8Q363_9GAMM</name>
<dbReference type="SMART" id="SM00490">
    <property type="entry name" value="HELICc"/>
    <property type="match status" value="1"/>
</dbReference>
<gene>
    <name evidence="16" type="ORF">SAMN04488052_101323</name>
</gene>
<dbReference type="Gene3D" id="3.40.50.300">
    <property type="entry name" value="P-loop containing nucleotide triphosphate hydrolases"/>
    <property type="match status" value="2"/>
</dbReference>
<protein>
    <recommendedName>
        <fullName evidence="9">DEAD-box ATP-dependent RNA helicase RhpA</fullName>
        <ecNumber evidence="1">3.6.4.13</ecNumber>
    </recommendedName>
</protein>
<evidence type="ECO:0000256" key="4">
    <source>
        <dbReference type="ARBA" id="ARBA00022801"/>
    </source>
</evidence>
<evidence type="ECO:0000256" key="3">
    <source>
        <dbReference type="ARBA" id="ARBA00022741"/>
    </source>
</evidence>
<evidence type="ECO:0000313" key="17">
    <source>
        <dbReference type="Proteomes" id="UP000199657"/>
    </source>
</evidence>
<dbReference type="PROSITE" id="PS51195">
    <property type="entry name" value="Q_MOTIF"/>
    <property type="match status" value="1"/>
</dbReference>
<dbReference type="Pfam" id="PF00270">
    <property type="entry name" value="DEAD"/>
    <property type="match status" value="1"/>
</dbReference>
<feature type="domain" description="Helicase C-terminal" evidence="14">
    <location>
        <begin position="217"/>
        <end position="382"/>
    </location>
</feature>
<reference evidence="16 17" key="1">
    <citation type="submission" date="2016-10" db="EMBL/GenBank/DDBJ databases">
        <authorList>
            <person name="de Groot N.N."/>
        </authorList>
    </citation>
    <scope>NUCLEOTIDE SEQUENCE [LARGE SCALE GENOMIC DNA]</scope>
    <source>
        <strain evidence="16 17">CGMCC 1.6291</strain>
    </source>
</reference>
<dbReference type="InterPro" id="IPR011545">
    <property type="entry name" value="DEAD/DEAH_box_helicase_dom"/>
</dbReference>
<dbReference type="CDD" id="cd00268">
    <property type="entry name" value="DEADc"/>
    <property type="match status" value="1"/>
</dbReference>
<sequence length="414" mass="45198">MSFDQLGLSADLLRAVKEQGYDTPSPIQARSIPSALAGKDLLASAQTGTGKTAAFTLPLLDRLTAAGPQKPRRVRALVLTPTRELAVQVTESVRSYGKHLPLKCTAIYGGVGIGPQIRDLERGTDILVATPGRLMDHMQRGTIKLDNVDMLVMDEADRMLDMGFLPAIERIVKTLPKQHQTLLFSATFSPSITKLANRFLNQPEVIETAQRNAAAAAVDQSAFMVDSERKRELLTHLIGSGDWRQVLVFTRTKRGADKLAKQLEQDGIRSTAIHGNKSQAARNKALKAFKHHNVRALIATDVAARGIDIDHLPYVVNFDIPTNPEDYVHRIGRTGRAGQEGNAISLVCADEARDFAGIRKLVNTDIPAEIHEGFEPQKRVASAPKRGRGNGQGRPPRRPRSGASTRNSRAGNSR</sequence>
<dbReference type="FunFam" id="3.40.50.300:FF:000108">
    <property type="entry name" value="ATP-dependent RNA helicase RhlE"/>
    <property type="match status" value="1"/>
</dbReference>
<keyword evidence="2" id="KW-0963">Cytoplasm</keyword>
<evidence type="ECO:0000256" key="9">
    <source>
        <dbReference type="ARBA" id="ARBA00074363"/>
    </source>
</evidence>
<dbReference type="Pfam" id="PF00271">
    <property type="entry name" value="Helicase_C"/>
    <property type="match status" value="1"/>
</dbReference>
<keyword evidence="17" id="KW-1185">Reference proteome</keyword>
<dbReference type="SMART" id="SM00487">
    <property type="entry name" value="DEXDc"/>
    <property type="match status" value="1"/>
</dbReference>
<keyword evidence="3 11" id="KW-0547">Nucleotide-binding</keyword>
<feature type="domain" description="DEAD-box RNA helicase Q" evidence="15">
    <location>
        <begin position="1"/>
        <end position="29"/>
    </location>
</feature>
<keyword evidence="5 11" id="KW-0347">Helicase</keyword>
<dbReference type="PANTHER" id="PTHR47959:SF13">
    <property type="entry name" value="ATP-DEPENDENT RNA HELICASE RHLE"/>
    <property type="match status" value="1"/>
</dbReference>
<evidence type="ECO:0000256" key="11">
    <source>
        <dbReference type="RuleBase" id="RU000492"/>
    </source>
</evidence>
<dbReference type="GO" id="GO:0009266">
    <property type="term" value="P:response to temperature stimulus"/>
    <property type="evidence" value="ECO:0007669"/>
    <property type="project" value="UniProtKB-ARBA"/>
</dbReference>
<dbReference type="SUPFAM" id="SSF52540">
    <property type="entry name" value="P-loop containing nucleoside triphosphate hydrolases"/>
    <property type="match status" value="1"/>
</dbReference>
<evidence type="ECO:0000259" key="13">
    <source>
        <dbReference type="PROSITE" id="PS51192"/>
    </source>
</evidence>
<feature type="domain" description="Helicase ATP-binding" evidence="13">
    <location>
        <begin position="32"/>
        <end position="206"/>
    </location>
</feature>
<comment type="similarity">
    <text evidence="7 11">Belongs to the DEAD box helicase family.</text>
</comment>
<feature type="short sequence motif" description="Q motif" evidence="10">
    <location>
        <begin position="1"/>
        <end position="29"/>
    </location>
</feature>
<keyword evidence="4 11" id="KW-0378">Hydrolase</keyword>
<dbReference type="GO" id="GO:0005829">
    <property type="term" value="C:cytosol"/>
    <property type="evidence" value="ECO:0007669"/>
    <property type="project" value="TreeGrafter"/>
</dbReference>
<comment type="catalytic activity">
    <reaction evidence="8">
        <text>ATP + H2O = ADP + phosphate + H(+)</text>
        <dbReference type="Rhea" id="RHEA:13065"/>
        <dbReference type="ChEBI" id="CHEBI:15377"/>
        <dbReference type="ChEBI" id="CHEBI:15378"/>
        <dbReference type="ChEBI" id="CHEBI:30616"/>
        <dbReference type="ChEBI" id="CHEBI:43474"/>
        <dbReference type="ChEBI" id="CHEBI:456216"/>
        <dbReference type="EC" id="3.6.4.13"/>
    </reaction>
</comment>
<evidence type="ECO:0000256" key="10">
    <source>
        <dbReference type="PROSITE-ProRule" id="PRU00552"/>
    </source>
</evidence>
<evidence type="ECO:0000259" key="14">
    <source>
        <dbReference type="PROSITE" id="PS51194"/>
    </source>
</evidence>
<dbReference type="InterPro" id="IPR014014">
    <property type="entry name" value="RNA_helicase_DEAD_Q_motif"/>
</dbReference>
<dbReference type="GO" id="GO:0003724">
    <property type="term" value="F:RNA helicase activity"/>
    <property type="evidence" value="ECO:0007669"/>
    <property type="project" value="UniProtKB-EC"/>
</dbReference>
<dbReference type="InterPro" id="IPR000629">
    <property type="entry name" value="RNA-helicase_DEAD-box_CS"/>
</dbReference>
<evidence type="ECO:0000256" key="8">
    <source>
        <dbReference type="ARBA" id="ARBA00047984"/>
    </source>
</evidence>
<dbReference type="InterPro" id="IPR027417">
    <property type="entry name" value="P-loop_NTPase"/>
</dbReference>
<evidence type="ECO:0000256" key="1">
    <source>
        <dbReference type="ARBA" id="ARBA00012552"/>
    </source>
</evidence>
<dbReference type="InterPro" id="IPR044742">
    <property type="entry name" value="DEAD/DEAH_RhlB"/>
</dbReference>
<evidence type="ECO:0000256" key="2">
    <source>
        <dbReference type="ARBA" id="ARBA00022490"/>
    </source>
</evidence>
<proteinExistence type="inferred from homology"/>
<dbReference type="PROSITE" id="PS00039">
    <property type="entry name" value="DEAD_ATP_HELICASE"/>
    <property type="match status" value="1"/>
</dbReference>
<evidence type="ECO:0000259" key="15">
    <source>
        <dbReference type="PROSITE" id="PS51195"/>
    </source>
</evidence>
<dbReference type="RefSeq" id="WP_091639356.1">
    <property type="nucleotide sequence ID" value="NZ_FOEG01000001.1"/>
</dbReference>
<dbReference type="InterPro" id="IPR001650">
    <property type="entry name" value="Helicase_C-like"/>
</dbReference>
<dbReference type="GO" id="GO:0005524">
    <property type="term" value="F:ATP binding"/>
    <property type="evidence" value="ECO:0007669"/>
    <property type="project" value="UniProtKB-KW"/>
</dbReference>
<dbReference type="GO" id="GO:0003676">
    <property type="term" value="F:nucleic acid binding"/>
    <property type="evidence" value="ECO:0007669"/>
    <property type="project" value="InterPro"/>
</dbReference>
<dbReference type="PROSITE" id="PS51192">
    <property type="entry name" value="HELICASE_ATP_BIND_1"/>
    <property type="match status" value="1"/>
</dbReference>
<dbReference type="CDD" id="cd18787">
    <property type="entry name" value="SF2_C_DEAD"/>
    <property type="match status" value="1"/>
</dbReference>
<dbReference type="PROSITE" id="PS51194">
    <property type="entry name" value="HELICASE_CTER"/>
    <property type="match status" value="1"/>
</dbReference>
<dbReference type="GO" id="GO:0042255">
    <property type="term" value="P:ribosome assembly"/>
    <property type="evidence" value="ECO:0007669"/>
    <property type="project" value="UniProtKB-ARBA"/>
</dbReference>
<dbReference type="GO" id="GO:0016787">
    <property type="term" value="F:hydrolase activity"/>
    <property type="evidence" value="ECO:0007669"/>
    <property type="project" value="UniProtKB-KW"/>
</dbReference>
<organism evidence="16 17">
    <name type="scientific">Aquisalimonas asiatica</name>
    <dbReference type="NCBI Taxonomy" id="406100"/>
    <lineage>
        <taxon>Bacteria</taxon>
        <taxon>Pseudomonadati</taxon>
        <taxon>Pseudomonadota</taxon>
        <taxon>Gammaproteobacteria</taxon>
        <taxon>Chromatiales</taxon>
        <taxon>Ectothiorhodospiraceae</taxon>
        <taxon>Aquisalimonas</taxon>
    </lineage>
</organism>
<accession>A0A1H8Q363</accession>
<dbReference type="InterPro" id="IPR050079">
    <property type="entry name" value="DEAD_box_RNA_helicase"/>
</dbReference>
<dbReference type="FunFam" id="3.40.50.300:FF:000468">
    <property type="entry name" value="ATP-dependent RNA helicase RhlE"/>
    <property type="match status" value="1"/>
</dbReference>
<dbReference type="InterPro" id="IPR014001">
    <property type="entry name" value="Helicase_ATP-bd"/>
</dbReference>